<evidence type="ECO:0000256" key="6">
    <source>
        <dbReference type="ARBA" id="ARBA00023146"/>
    </source>
</evidence>
<dbReference type="PANTHER" id="PTHR43311:SF1">
    <property type="entry name" value="GLUTAMYL-Q TRNA(ASP) SYNTHETASE"/>
    <property type="match status" value="1"/>
</dbReference>
<dbReference type="GO" id="GO:0008270">
    <property type="term" value="F:zinc ion binding"/>
    <property type="evidence" value="ECO:0007669"/>
    <property type="project" value="InterPro"/>
</dbReference>
<dbReference type="NCBIfam" id="NF004315">
    <property type="entry name" value="PRK05710.1-4"/>
    <property type="match status" value="1"/>
</dbReference>
<gene>
    <name evidence="9" type="ORF">BJY26_003656</name>
</gene>
<dbReference type="PANTHER" id="PTHR43311">
    <property type="entry name" value="GLUTAMATE--TRNA LIGASE"/>
    <property type="match status" value="1"/>
</dbReference>
<dbReference type="InterPro" id="IPR001412">
    <property type="entry name" value="aa-tRNA-synth_I_CS"/>
</dbReference>
<dbReference type="GO" id="GO:0004818">
    <property type="term" value="F:glutamate-tRNA ligase activity"/>
    <property type="evidence" value="ECO:0007669"/>
    <property type="project" value="UniProtKB-EC"/>
</dbReference>
<sequence length="307" mass="33446">MTSSHPSPRGAGRFAPSPSGPLHLGNLRTALLAWLFARSTGRRFLLRVEDLDADRSRFAGQQLDELQSLGLTWDGEPVYQSDRLPLYREALDVLREAGHVYECFCSRREIRQAASAPHSPVRRYPGTCRNLTDAEVRQRRRDRAPALRLRTDASTGTVHDLVAGVHRAALDDMVLQRRDGTPAYNLAVVVDDAACGIDQVVRADDLLDSAVSQAYLAGLLDLPVPEYAHVPLAVGRSGRRLAKRDGDVTLERLAARGRSAQWALDLIASSLSGAVAARPGRSPAQLLDSFDPALLPAGPWSVPTELP</sequence>
<keyword evidence="1 7" id="KW-0436">Ligase</keyword>
<dbReference type="GO" id="GO:0005524">
    <property type="term" value="F:ATP binding"/>
    <property type="evidence" value="ECO:0007669"/>
    <property type="project" value="UniProtKB-KW"/>
</dbReference>
<organism evidence="9 10">
    <name type="scientific">Spelaeicoccus albus</name>
    <dbReference type="NCBI Taxonomy" id="1280376"/>
    <lineage>
        <taxon>Bacteria</taxon>
        <taxon>Bacillati</taxon>
        <taxon>Actinomycetota</taxon>
        <taxon>Actinomycetes</taxon>
        <taxon>Micrococcales</taxon>
        <taxon>Brevibacteriaceae</taxon>
        <taxon>Spelaeicoccus</taxon>
    </lineage>
</organism>
<dbReference type="PRINTS" id="PR00987">
    <property type="entry name" value="TRNASYNTHGLU"/>
</dbReference>
<evidence type="ECO:0000313" key="10">
    <source>
        <dbReference type="Proteomes" id="UP000539111"/>
    </source>
</evidence>
<keyword evidence="7" id="KW-0648">Protein biosynthesis</keyword>
<dbReference type="InterPro" id="IPR022380">
    <property type="entry name" value="Glu-Q_tRNA(Asp)_Synthase"/>
</dbReference>
<proteinExistence type="inferred from homology"/>
<evidence type="ECO:0000256" key="4">
    <source>
        <dbReference type="ARBA" id="ARBA00022833"/>
    </source>
</evidence>
<evidence type="ECO:0000256" key="3">
    <source>
        <dbReference type="ARBA" id="ARBA00022741"/>
    </source>
</evidence>
<dbReference type="GO" id="GO:0005829">
    <property type="term" value="C:cytosol"/>
    <property type="evidence" value="ECO:0007669"/>
    <property type="project" value="TreeGrafter"/>
</dbReference>
<name>A0A7Z0IJA5_9MICO</name>
<evidence type="ECO:0000256" key="7">
    <source>
        <dbReference type="RuleBase" id="RU363037"/>
    </source>
</evidence>
<dbReference type="InterPro" id="IPR049940">
    <property type="entry name" value="GluQ/Sye"/>
</dbReference>
<evidence type="ECO:0000256" key="5">
    <source>
        <dbReference type="ARBA" id="ARBA00022840"/>
    </source>
</evidence>
<accession>A0A7Z0IJA5</accession>
<evidence type="ECO:0000313" key="9">
    <source>
        <dbReference type="EMBL" id="NYI69350.1"/>
    </source>
</evidence>
<dbReference type="Gene3D" id="3.40.50.620">
    <property type="entry name" value="HUPs"/>
    <property type="match status" value="1"/>
</dbReference>
<evidence type="ECO:0000259" key="8">
    <source>
        <dbReference type="Pfam" id="PF00749"/>
    </source>
</evidence>
<evidence type="ECO:0000256" key="2">
    <source>
        <dbReference type="ARBA" id="ARBA00022723"/>
    </source>
</evidence>
<dbReference type="InterPro" id="IPR000924">
    <property type="entry name" value="Glu/Gln-tRNA-synth"/>
</dbReference>
<dbReference type="GO" id="GO:0006424">
    <property type="term" value="P:glutamyl-tRNA aminoacylation"/>
    <property type="evidence" value="ECO:0007669"/>
    <property type="project" value="InterPro"/>
</dbReference>
<dbReference type="EMBL" id="JACBZP010000001">
    <property type="protein sequence ID" value="NYI69350.1"/>
    <property type="molecule type" value="Genomic_DNA"/>
</dbReference>
<dbReference type="SUPFAM" id="SSF52374">
    <property type="entry name" value="Nucleotidylyl transferase"/>
    <property type="match status" value="1"/>
</dbReference>
<comment type="caution">
    <text evidence="9">The sequence shown here is derived from an EMBL/GenBank/DDBJ whole genome shotgun (WGS) entry which is preliminary data.</text>
</comment>
<keyword evidence="5 7" id="KW-0067">ATP-binding</keyword>
<evidence type="ECO:0000256" key="1">
    <source>
        <dbReference type="ARBA" id="ARBA00022598"/>
    </source>
</evidence>
<dbReference type="GO" id="GO:0006400">
    <property type="term" value="P:tRNA modification"/>
    <property type="evidence" value="ECO:0007669"/>
    <property type="project" value="InterPro"/>
</dbReference>
<keyword evidence="10" id="KW-1185">Reference proteome</keyword>
<dbReference type="InterPro" id="IPR020058">
    <property type="entry name" value="Glu/Gln-tRNA-synth_Ib_cat-dom"/>
</dbReference>
<dbReference type="RefSeq" id="WP_179429592.1">
    <property type="nucleotide sequence ID" value="NZ_JACBZP010000001.1"/>
</dbReference>
<feature type="domain" description="Glutamyl/glutaminyl-tRNA synthetase class Ib catalytic" evidence="8">
    <location>
        <begin position="13"/>
        <end position="249"/>
    </location>
</feature>
<dbReference type="Proteomes" id="UP000539111">
    <property type="component" value="Unassembled WGS sequence"/>
</dbReference>
<reference evidence="9 10" key="1">
    <citation type="submission" date="2020-07" db="EMBL/GenBank/DDBJ databases">
        <title>Sequencing the genomes of 1000 actinobacteria strains.</title>
        <authorList>
            <person name="Klenk H.-P."/>
        </authorList>
    </citation>
    <scope>NUCLEOTIDE SEQUENCE [LARGE SCALE GENOMIC DNA]</scope>
    <source>
        <strain evidence="9 10">DSM 26341</strain>
    </source>
</reference>
<comment type="similarity">
    <text evidence="7">Belongs to the class-I aminoacyl-tRNA synthetase family.</text>
</comment>
<dbReference type="NCBIfam" id="NF004314">
    <property type="entry name" value="PRK05710.1-3"/>
    <property type="match status" value="1"/>
</dbReference>
<keyword evidence="2" id="KW-0479">Metal-binding</keyword>
<keyword evidence="4" id="KW-0862">Zinc</keyword>
<dbReference type="PROSITE" id="PS00178">
    <property type="entry name" value="AA_TRNA_LIGASE_I"/>
    <property type="match status" value="1"/>
</dbReference>
<keyword evidence="6 7" id="KW-0030">Aminoacyl-tRNA synthetase</keyword>
<protein>
    <submittedName>
        <fullName evidence="9">Glutamyl-tRNA synthetase</fullName>
        <ecNumber evidence="9">6.1.1.17</ecNumber>
    </submittedName>
</protein>
<dbReference type="AlphaFoldDB" id="A0A7Z0IJA5"/>
<keyword evidence="3 7" id="KW-0547">Nucleotide-binding</keyword>
<dbReference type="InterPro" id="IPR014729">
    <property type="entry name" value="Rossmann-like_a/b/a_fold"/>
</dbReference>
<dbReference type="EC" id="6.1.1.17" evidence="9"/>
<dbReference type="Pfam" id="PF00749">
    <property type="entry name" value="tRNA-synt_1c"/>
    <property type="match status" value="1"/>
</dbReference>
<dbReference type="NCBIfam" id="TIGR03838">
    <property type="entry name" value="queuosine_YadB"/>
    <property type="match status" value="1"/>
</dbReference>